<dbReference type="SUPFAM" id="SSF55073">
    <property type="entry name" value="Nucleotide cyclase"/>
    <property type="match status" value="1"/>
</dbReference>
<feature type="transmembrane region" description="Helical" evidence="1">
    <location>
        <begin position="78"/>
        <end position="104"/>
    </location>
</feature>
<dbReference type="Gene3D" id="3.30.70.270">
    <property type="match status" value="1"/>
</dbReference>
<dbReference type="SMART" id="SM00267">
    <property type="entry name" value="GGDEF"/>
    <property type="match status" value="1"/>
</dbReference>
<keyword evidence="1" id="KW-1133">Transmembrane helix</keyword>
<dbReference type="PANTHER" id="PTHR45138">
    <property type="entry name" value="REGULATORY COMPONENTS OF SENSORY TRANSDUCTION SYSTEM"/>
    <property type="match status" value="1"/>
</dbReference>
<keyword evidence="4" id="KW-1185">Reference proteome</keyword>
<dbReference type="InterPro" id="IPR043128">
    <property type="entry name" value="Rev_trsase/Diguanyl_cyclase"/>
</dbReference>
<gene>
    <name evidence="3" type="ORF">JOF53_004444</name>
</gene>
<protein>
    <submittedName>
        <fullName evidence="3">Diguanylate cyclase (GGDEF)-like protein</fullName>
    </submittedName>
</protein>
<evidence type="ECO:0000313" key="3">
    <source>
        <dbReference type="EMBL" id="MBP2475572.1"/>
    </source>
</evidence>
<dbReference type="InterPro" id="IPR029787">
    <property type="entry name" value="Nucleotide_cyclase"/>
</dbReference>
<feature type="domain" description="GGDEF" evidence="2">
    <location>
        <begin position="261"/>
        <end position="398"/>
    </location>
</feature>
<dbReference type="PANTHER" id="PTHR45138:SF9">
    <property type="entry name" value="DIGUANYLATE CYCLASE DGCM-RELATED"/>
    <property type="match status" value="1"/>
</dbReference>
<dbReference type="CDD" id="cd01949">
    <property type="entry name" value="GGDEF"/>
    <property type="match status" value="1"/>
</dbReference>
<dbReference type="Pfam" id="PF00990">
    <property type="entry name" value="GGDEF"/>
    <property type="match status" value="1"/>
</dbReference>
<dbReference type="RefSeq" id="WP_086781823.1">
    <property type="nucleotide sequence ID" value="NZ_JAGIOO010000001.1"/>
</dbReference>
<sequence>MRDWPLWTLRRPALGYWLVVDCCAVAATVALVLLGNVPGDSDLPRFVLLVLTSGLVVVGTSVLGNLRLEPQRSPWAVHVSYLLAGVLALPGNLLVVLLFGPALYGALTRRRRPHHWIFTTSSTALATFAARTVIGWHEPRTDLAGMIAAGATLLVVRALLVAVGLRLRDPAAAAEHVVGQVLDVTVGVVAVCLGGLMAVALQDDPLRVLLAGPPLLLLESAAQLPQWQRSAQRDHKTGLANSVHWDRMARDALSRARNRKANAALLLLDLDHFKRVNDQVGHLAGDAALAAVGRLLRGSVRHGELVGRFGGEEFVVLLPNTTPGEAERTAQRVREQVAQLRVPTTATDGRAHELSGLTVSIGVATSPRFGYHLPELMVAADSALLAAKSSGRNLVTVA</sequence>
<feature type="transmembrane region" description="Helical" evidence="1">
    <location>
        <begin position="143"/>
        <end position="165"/>
    </location>
</feature>
<dbReference type="InterPro" id="IPR050469">
    <property type="entry name" value="Diguanylate_Cyclase"/>
</dbReference>
<keyword evidence="1" id="KW-0472">Membrane</keyword>
<dbReference type="Proteomes" id="UP001519363">
    <property type="component" value="Unassembled WGS sequence"/>
</dbReference>
<reference evidence="3 4" key="1">
    <citation type="submission" date="2021-03" db="EMBL/GenBank/DDBJ databases">
        <title>Sequencing the genomes of 1000 actinobacteria strains.</title>
        <authorList>
            <person name="Klenk H.-P."/>
        </authorList>
    </citation>
    <scope>NUCLEOTIDE SEQUENCE [LARGE SCALE GENOMIC DNA]</scope>
    <source>
        <strain evidence="3 4">DSM 44580</strain>
    </source>
</reference>
<keyword evidence="1" id="KW-0812">Transmembrane</keyword>
<evidence type="ECO:0000313" key="4">
    <source>
        <dbReference type="Proteomes" id="UP001519363"/>
    </source>
</evidence>
<organism evidence="3 4">
    <name type="scientific">Crossiella equi</name>
    <dbReference type="NCBI Taxonomy" id="130796"/>
    <lineage>
        <taxon>Bacteria</taxon>
        <taxon>Bacillati</taxon>
        <taxon>Actinomycetota</taxon>
        <taxon>Actinomycetes</taxon>
        <taxon>Pseudonocardiales</taxon>
        <taxon>Pseudonocardiaceae</taxon>
        <taxon>Crossiella</taxon>
    </lineage>
</organism>
<feature type="transmembrane region" description="Helical" evidence="1">
    <location>
        <begin position="177"/>
        <end position="201"/>
    </location>
</feature>
<dbReference type="NCBIfam" id="TIGR00254">
    <property type="entry name" value="GGDEF"/>
    <property type="match status" value="1"/>
</dbReference>
<name>A0ABS5AGT2_9PSEU</name>
<comment type="caution">
    <text evidence="3">The sequence shown here is derived from an EMBL/GenBank/DDBJ whole genome shotgun (WGS) entry which is preliminary data.</text>
</comment>
<feature type="transmembrane region" description="Helical" evidence="1">
    <location>
        <begin position="46"/>
        <end position="66"/>
    </location>
</feature>
<dbReference type="PROSITE" id="PS50887">
    <property type="entry name" value="GGDEF"/>
    <property type="match status" value="1"/>
</dbReference>
<evidence type="ECO:0000256" key="1">
    <source>
        <dbReference type="SAM" id="Phobius"/>
    </source>
</evidence>
<evidence type="ECO:0000259" key="2">
    <source>
        <dbReference type="PROSITE" id="PS50887"/>
    </source>
</evidence>
<dbReference type="EMBL" id="JAGIOO010000001">
    <property type="protein sequence ID" value="MBP2475572.1"/>
    <property type="molecule type" value="Genomic_DNA"/>
</dbReference>
<dbReference type="InterPro" id="IPR000160">
    <property type="entry name" value="GGDEF_dom"/>
</dbReference>
<accession>A0ABS5AGT2</accession>
<feature type="transmembrane region" description="Helical" evidence="1">
    <location>
        <begin position="14"/>
        <end position="34"/>
    </location>
</feature>
<proteinExistence type="predicted"/>